<keyword evidence="4" id="KW-1185">Reference proteome</keyword>
<dbReference type="Gene3D" id="3.40.50.300">
    <property type="entry name" value="P-loop containing nucleotide triphosphate hydrolases"/>
    <property type="match status" value="1"/>
</dbReference>
<proteinExistence type="predicted"/>
<dbReference type="InterPro" id="IPR035402">
    <property type="entry name" value="DgcN-like_N"/>
</dbReference>
<evidence type="ECO:0000313" key="4">
    <source>
        <dbReference type="Proteomes" id="UP000306317"/>
    </source>
</evidence>
<dbReference type="PANTHER" id="PTHR40690">
    <property type="entry name" value="GLL3100 PROTEIN"/>
    <property type="match status" value="1"/>
</dbReference>
<feature type="domain" description="D-glutamate N-acetyltransferase-like C-terminal" evidence="1">
    <location>
        <begin position="131"/>
        <end position="328"/>
    </location>
</feature>
<feature type="domain" description="D-glutamate N-acetyltransferase-like N-terminal" evidence="2">
    <location>
        <begin position="45"/>
        <end position="124"/>
    </location>
</feature>
<reference evidence="3 4" key="1">
    <citation type="submission" date="2017-02" db="EMBL/GenBank/DDBJ databases">
        <title>Whole genome sequencing of Rhodanobacter lindaniclasticus DSM 17932.</title>
        <authorList>
            <person name="Kumar S."/>
            <person name="Patil P."/>
            <person name="Patil P.B."/>
        </authorList>
    </citation>
    <scope>NUCLEOTIDE SEQUENCE [LARGE SCALE GENOMIC DNA]</scope>
    <source>
        <strain evidence="3 4">DSM 17932</strain>
    </source>
</reference>
<dbReference type="PANTHER" id="PTHR40690:SF1">
    <property type="entry name" value="DUF1611 DOMAIN-CONTAINING PROTEIN"/>
    <property type="match status" value="1"/>
</dbReference>
<dbReference type="InterPro" id="IPR035086">
    <property type="entry name" value="DgcN-like_C"/>
</dbReference>
<protein>
    <submittedName>
        <fullName evidence="3">EBNA-1 nuclear protein</fullName>
    </submittedName>
</protein>
<gene>
    <name evidence="3" type="ORF">B1991_08220</name>
</gene>
<dbReference type="SUPFAM" id="SSF52540">
    <property type="entry name" value="P-loop containing nucleoside triphosphate hydrolases"/>
    <property type="match status" value="1"/>
</dbReference>
<dbReference type="EMBL" id="MWIO01000025">
    <property type="protein sequence ID" value="THD07615.1"/>
    <property type="molecule type" value="Genomic_DNA"/>
</dbReference>
<evidence type="ECO:0000259" key="2">
    <source>
        <dbReference type="Pfam" id="PF17396"/>
    </source>
</evidence>
<organism evidence="3 4">
    <name type="scientific">Rhodanobacter lindaniclasticus</name>
    <dbReference type="NCBI Taxonomy" id="75310"/>
    <lineage>
        <taxon>Bacteria</taxon>
        <taxon>Pseudomonadati</taxon>
        <taxon>Pseudomonadota</taxon>
        <taxon>Gammaproteobacteria</taxon>
        <taxon>Lysobacterales</taxon>
        <taxon>Rhodanobacteraceae</taxon>
        <taxon>Rhodanobacter</taxon>
    </lineage>
</organism>
<evidence type="ECO:0000313" key="3">
    <source>
        <dbReference type="EMBL" id="THD07615.1"/>
    </source>
</evidence>
<evidence type="ECO:0000259" key="1">
    <source>
        <dbReference type="Pfam" id="PF07755"/>
    </source>
</evidence>
<dbReference type="Pfam" id="PF17396">
    <property type="entry name" value="DUF1611_N"/>
    <property type="match status" value="1"/>
</dbReference>
<dbReference type="Gene3D" id="3.40.50.720">
    <property type="entry name" value="NAD(P)-binding Rossmann-like Domain"/>
    <property type="match status" value="1"/>
</dbReference>
<dbReference type="InterPro" id="IPR011669">
    <property type="entry name" value="DgcN-like"/>
</dbReference>
<dbReference type="AlphaFoldDB" id="A0A4S3KG50"/>
<dbReference type="Pfam" id="PF07755">
    <property type="entry name" value="DUF1611"/>
    <property type="match status" value="1"/>
</dbReference>
<sequence length="350" mass="36516">MQIAAPYLLFLGNTPHRLDAKTASGILDWRPELCAGQCRLDADTVDLGLPDMTPEAAAAAGMRTLVIGVATFGGALDEAWIDTLLAAIHAGLDIASGMHARLGENPRIAAAARQAGVRLFDVRHADAHFDVGSGRKRSGRRMLMVGVDCAVGKKYAALAIHRAFVRRGMAADFRATGQTGILIAGAGIAIDAVVADFAAGAAEALSPDNEPGHWDVIEGQGSLFHPAYAGVSLALLHGSQPDALVLCHDPHRTHIDGYPDYPLPTLAACIAANEQAARLTNPAARCIAVALNTHGMSESQRADAFARAYAETGLVVFDPIATGADAVVDTLLAETRELAQASPHTPGDHP</sequence>
<dbReference type="OrthoDB" id="9778498at2"/>
<accession>A0A4S3KG50</accession>
<name>A0A4S3KG50_9GAMM</name>
<comment type="caution">
    <text evidence="3">The sequence shown here is derived from an EMBL/GenBank/DDBJ whole genome shotgun (WGS) entry which is preliminary data.</text>
</comment>
<dbReference type="PIRSF" id="PIRSF026760">
    <property type="entry name" value="UCP026760"/>
    <property type="match status" value="1"/>
</dbReference>
<dbReference type="InterPro" id="IPR027417">
    <property type="entry name" value="P-loop_NTPase"/>
</dbReference>
<dbReference type="RefSeq" id="WP_136258238.1">
    <property type="nucleotide sequence ID" value="NZ_MWIO01000025.1"/>
</dbReference>
<dbReference type="Proteomes" id="UP000306317">
    <property type="component" value="Unassembled WGS sequence"/>
</dbReference>